<dbReference type="Proteomes" id="UP000288096">
    <property type="component" value="Unassembled WGS sequence"/>
</dbReference>
<reference evidence="2" key="1">
    <citation type="submission" date="2017-11" db="EMBL/GenBank/DDBJ databases">
        <authorList>
            <person name="Watanabe M."/>
            <person name="Kojima H."/>
        </authorList>
    </citation>
    <scope>NUCLEOTIDE SEQUENCE [LARGE SCALE GENOMIC DNA]</scope>
    <source>
        <strain evidence="2">Tokyo 01</strain>
    </source>
</reference>
<dbReference type="EMBL" id="BEXT01000001">
    <property type="protein sequence ID" value="GBC61132.1"/>
    <property type="molecule type" value="Genomic_DNA"/>
</dbReference>
<reference evidence="2" key="2">
    <citation type="submission" date="2019-01" db="EMBL/GenBank/DDBJ databases">
        <title>Genome sequence of Desulfonema ishimotonii strain Tokyo 01.</title>
        <authorList>
            <person name="Fukui M."/>
        </authorList>
    </citation>
    <scope>NUCLEOTIDE SEQUENCE [LARGE SCALE GENOMIC DNA]</scope>
    <source>
        <strain evidence="2">Tokyo 01</strain>
    </source>
</reference>
<sequence length="71" mass="8002">MENILDIYAEPYNPAYPVICFDEKPYQLTEHVTESLPPEPGPDGMITIINATVYAIFYAHSNRQPESGLSE</sequence>
<accession>A0A401FVX8</accession>
<dbReference type="AlphaFoldDB" id="A0A401FVX8"/>
<evidence type="ECO:0000313" key="2">
    <source>
        <dbReference type="Proteomes" id="UP000288096"/>
    </source>
</evidence>
<evidence type="ECO:0000313" key="1">
    <source>
        <dbReference type="EMBL" id="GBC61132.1"/>
    </source>
</evidence>
<organism evidence="1 2">
    <name type="scientific">Desulfonema ishimotonii</name>
    <dbReference type="NCBI Taxonomy" id="45657"/>
    <lineage>
        <taxon>Bacteria</taxon>
        <taxon>Pseudomonadati</taxon>
        <taxon>Thermodesulfobacteriota</taxon>
        <taxon>Desulfobacteria</taxon>
        <taxon>Desulfobacterales</taxon>
        <taxon>Desulfococcaceae</taxon>
        <taxon>Desulfonema</taxon>
    </lineage>
</organism>
<comment type="caution">
    <text evidence="1">The sequence shown here is derived from an EMBL/GenBank/DDBJ whole genome shotgun (WGS) entry which is preliminary data.</text>
</comment>
<proteinExistence type="predicted"/>
<protein>
    <submittedName>
        <fullName evidence="1">IS630 family transposase</fullName>
    </submittedName>
</protein>
<gene>
    <name evidence="1" type="ORF">DENIS_2092</name>
</gene>
<name>A0A401FVX8_9BACT</name>
<keyword evidence="2" id="KW-1185">Reference proteome</keyword>